<evidence type="ECO:0000259" key="2">
    <source>
        <dbReference type="Pfam" id="PF20434"/>
    </source>
</evidence>
<dbReference type="GO" id="GO:0016787">
    <property type="term" value="F:hydrolase activity"/>
    <property type="evidence" value="ECO:0007669"/>
    <property type="project" value="UniProtKB-KW"/>
</dbReference>
<proteinExistence type="predicted"/>
<evidence type="ECO:0000313" key="4">
    <source>
        <dbReference type="Proteomes" id="UP001595556"/>
    </source>
</evidence>
<dbReference type="RefSeq" id="WP_377300527.1">
    <property type="nucleotide sequence ID" value="NZ_CP180191.1"/>
</dbReference>
<keyword evidence="1 3" id="KW-0378">Hydrolase</keyword>
<dbReference type="EMBL" id="JBHRTI010000003">
    <property type="protein sequence ID" value="MFC3146246.1"/>
    <property type="molecule type" value="Genomic_DNA"/>
</dbReference>
<dbReference type="EC" id="3.4.-.-" evidence="3"/>
<comment type="caution">
    <text evidence="3">The sequence shown here is derived from an EMBL/GenBank/DDBJ whole genome shotgun (WGS) entry which is preliminary data.</text>
</comment>
<dbReference type="InterPro" id="IPR049492">
    <property type="entry name" value="BD-FAE-like_dom"/>
</dbReference>
<evidence type="ECO:0000256" key="1">
    <source>
        <dbReference type="ARBA" id="ARBA00022801"/>
    </source>
</evidence>
<accession>A0ABV7H3Q1</accession>
<name>A0ABV7H3Q1_9BURK</name>
<keyword evidence="4" id="KW-1185">Reference proteome</keyword>
<dbReference type="SUPFAM" id="SSF53474">
    <property type="entry name" value="alpha/beta-Hydrolases"/>
    <property type="match status" value="1"/>
</dbReference>
<dbReference type="Gene3D" id="3.40.50.1820">
    <property type="entry name" value="alpha/beta hydrolase"/>
    <property type="match status" value="1"/>
</dbReference>
<sequence>MSTLSKKAKWIWSAALALVVVGGYLAWPYARSAYAMYVYGPPGLKRTPVSAPTETLRYGSEPKQTADLRVPAGPGPFPVAVLIHGGCWNAAFGASTDLAPLADALTQRGIASLNIRYRVVGDAGGGWPGTLRDVGAAVDAVRGLAQRYPIDPNRLLVAGHSAGAHLALWSAMRGKLAAGSEIAVSNPLLPKAVVAIDGPGALAEFIGVDAEECGKPVIVPFMGGTPQQVPARYRDATPQDHLPLGVKQYFVQGAFWDLMQPYMDRAKAAGDPIQSIRPERGGHFRILHPKEPQGQATLALMVEAAQGLGK</sequence>
<feature type="domain" description="BD-FAE-like" evidence="2">
    <location>
        <begin position="74"/>
        <end position="241"/>
    </location>
</feature>
<gene>
    <name evidence="3" type="ORF">ACFOEN_01170</name>
</gene>
<dbReference type="PANTHER" id="PTHR48081">
    <property type="entry name" value="AB HYDROLASE SUPERFAMILY PROTEIN C4A8.06C"/>
    <property type="match status" value="1"/>
</dbReference>
<protein>
    <submittedName>
        <fullName evidence="3">Alpha/beta hydrolase family protein</fullName>
        <ecNumber evidence="3">3.4.-.-</ecNumber>
    </submittedName>
</protein>
<dbReference type="InterPro" id="IPR029058">
    <property type="entry name" value="AB_hydrolase_fold"/>
</dbReference>
<evidence type="ECO:0000313" key="3">
    <source>
        <dbReference type="EMBL" id="MFC3146246.1"/>
    </source>
</evidence>
<organism evidence="3 4">
    <name type="scientific">Piscinibacterium candidicorallinum</name>
    <dbReference type="NCBI Taxonomy" id="1793872"/>
    <lineage>
        <taxon>Bacteria</taxon>
        <taxon>Pseudomonadati</taxon>
        <taxon>Pseudomonadota</taxon>
        <taxon>Betaproteobacteria</taxon>
        <taxon>Burkholderiales</taxon>
        <taxon>Piscinibacterium</taxon>
    </lineage>
</organism>
<dbReference type="Pfam" id="PF20434">
    <property type="entry name" value="BD-FAE"/>
    <property type="match status" value="1"/>
</dbReference>
<reference evidence="4" key="1">
    <citation type="journal article" date="2019" name="Int. J. Syst. Evol. Microbiol.">
        <title>The Global Catalogue of Microorganisms (GCM) 10K type strain sequencing project: providing services to taxonomists for standard genome sequencing and annotation.</title>
        <authorList>
            <consortium name="The Broad Institute Genomics Platform"/>
            <consortium name="The Broad Institute Genome Sequencing Center for Infectious Disease"/>
            <person name="Wu L."/>
            <person name="Ma J."/>
        </authorList>
    </citation>
    <scope>NUCLEOTIDE SEQUENCE [LARGE SCALE GENOMIC DNA]</scope>
    <source>
        <strain evidence="4">KCTC 52168</strain>
    </source>
</reference>
<dbReference type="InterPro" id="IPR050300">
    <property type="entry name" value="GDXG_lipolytic_enzyme"/>
</dbReference>
<dbReference type="Proteomes" id="UP001595556">
    <property type="component" value="Unassembled WGS sequence"/>
</dbReference>
<dbReference type="PANTHER" id="PTHR48081:SF33">
    <property type="entry name" value="KYNURENINE FORMAMIDASE"/>
    <property type="match status" value="1"/>
</dbReference>